<keyword evidence="3" id="KW-1185">Reference proteome</keyword>
<dbReference type="AlphaFoldDB" id="A0A328DV31"/>
<protein>
    <recommendedName>
        <fullName evidence="4">Angiotensin-converting enzyme 2</fullName>
    </recommendedName>
</protein>
<reference evidence="2 3" key="1">
    <citation type="submission" date="2018-06" db="EMBL/GenBank/DDBJ databases">
        <title>The Genome of Cuscuta australis (Dodder) Provides Insight into the Evolution of Plant Parasitism.</title>
        <authorList>
            <person name="Liu H."/>
        </authorList>
    </citation>
    <scope>NUCLEOTIDE SEQUENCE [LARGE SCALE GENOMIC DNA]</scope>
    <source>
        <strain evidence="3">cv. Yunnan</strain>
        <tissue evidence="2">Vines</tissue>
    </source>
</reference>
<dbReference type="PANTHER" id="PTHR31871:SF9">
    <property type="entry name" value="HELICASE WITH ZINC FINGER PROTEIN"/>
    <property type="match status" value="1"/>
</dbReference>
<dbReference type="NCBIfam" id="TIGR01589">
    <property type="entry name" value="A_thal_3526"/>
    <property type="match status" value="1"/>
</dbReference>
<dbReference type="PANTHER" id="PTHR31871">
    <property type="entry name" value="OS02G0137100 PROTEIN"/>
    <property type="match status" value="1"/>
</dbReference>
<accession>A0A328DV31</accession>
<evidence type="ECO:0000313" key="3">
    <source>
        <dbReference type="Proteomes" id="UP000249390"/>
    </source>
</evidence>
<gene>
    <name evidence="2" type="ORF">DM860_005852</name>
</gene>
<proteinExistence type="predicted"/>
<dbReference type="InterPro" id="IPR006476">
    <property type="entry name" value="CHP01589_pln"/>
</dbReference>
<evidence type="ECO:0000256" key="1">
    <source>
        <dbReference type="SAM" id="MobiDB-lite"/>
    </source>
</evidence>
<dbReference type="Proteomes" id="UP000249390">
    <property type="component" value="Unassembled WGS sequence"/>
</dbReference>
<feature type="compositionally biased region" description="Basic and acidic residues" evidence="1">
    <location>
        <begin position="1"/>
        <end position="12"/>
    </location>
</feature>
<organism evidence="2 3">
    <name type="scientific">Cuscuta australis</name>
    <dbReference type="NCBI Taxonomy" id="267555"/>
    <lineage>
        <taxon>Eukaryota</taxon>
        <taxon>Viridiplantae</taxon>
        <taxon>Streptophyta</taxon>
        <taxon>Embryophyta</taxon>
        <taxon>Tracheophyta</taxon>
        <taxon>Spermatophyta</taxon>
        <taxon>Magnoliopsida</taxon>
        <taxon>eudicotyledons</taxon>
        <taxon>Gunneridae</taxon>
        <taxon>Pentapetalae</taxon>
        <taxon>asterids</taxon>
        <taxon>lamiids</taxon>
        <taxon>Solanales</taxon>
        <taxon>Convolvulaceae</taxon>
        <taxon>Cuscuteae</taxon>
        <taxon>Cuscuta</taxon>
        <taxon>Cuscuta subgen. Grammica</taxon>
        <taxon>Cuscuta sect. Cleistogrammica</taxon>
    </lineage>
</organism>
<feature type="region of interest" description="Disordered" evidence="1">
    <location>
        <begin position="1"/>
        <end position="42"/>
    </location>
</feature>
<dbReference type="EMBL" id="NQVE01000098">
    <property type="protein sequence ID" value="RAL48428.1"/>
    <property type="molecule type" value="Genomic_DNA"/>
</dbReference>
<name>A0A328DV31_9ASTE</name>
<comment type="caution">
    <text evidence="2">The sequence shown here is derived from an EMBL/GenBank/DDBJ whole genome shotgun (WGS) entry which is preliminary data.</text>
</comment>
<evidence type="ECO:0008006" key="4">
    <source>
        <dbReference type="Google" id="ProtNLM"/>
    </source>
</evidence>
<sequence>MGFTKRREEKKMPSSQISCDSQNDQPNNAKEPSLADTRSISAPANENRKLLRQDIELVQNSIERCLQLYMNRDEVAKTLLNRARIDPAFTALVWRKLEEENAEFFQAYYIRLKLKNQIILFNQLLQQQYHLMKYPPMVPSVNSLPTGYPIIQHHPNPAPPPPTEAAHFYHHLMMISVVNGEPVPNNYHSMQMNPEENMVIDPDVAAAVPHSDAYSSSMTDTPISSASMASSGHFPFTSLDTTLVSDSANTNGLQLPLDYCAGNYRDSLRTLAQFPWNFNLLDLTEDLPNLEDTAVLRNYQSSSPFLHSDSDILLDSPAHEDLGECYRKTNFQFLHLPNKQHNAPRSLIPIFCVLLRSKITLTTIGCIHFPRTKNKSY</sequence>
<dbReference type="Pfam" id="PF09713">
    <property type="entry name" value="A_thal_3526"/>
    <property type="match status" value="1"/>
</dbReference>
<evidence type="ECO:0000313" key="2">
    <source>
        <dbReference type="EMBL" id="RAL48428.1"/>
    </source>
</evidence>
<feature type="compositionally biased region" description="Polar residues" evidence="1">
    <location>
        <begin position="13"/>
        <end position="42"/>
    </location>
</feature>